<dbReference type="InterPro" id="IPR019270">
    <property type="entry name" value="DUF2283"/>
</dbReference>
<evidence type="ECO:0000313" key="2">
    <source>
        <dbReference type="Proteomes" id="UP000677436"/>
    </source>
</evidence>
<dbReference type="AlphaFoldDB" id="A0A8D5UI75"/>
<gene>
    <name evidence="1" type="ORF">JIR001_29560</name>
</gene>
<reference evidence="1" key="2">
    <citation type="journal article" date="2021" name="Microbiol. Resour. Announc.">
        <title>Complete Genome Sequence of Polycladomyces abyssicola JIR-001T, Isolated from Hemipelagic Sediment in Deep Seawater.</title>
        <authorList>
            <person name="Tsubouchi T."/>
            <person name="Kaneko Y."/>
        </authorList>
    </citation>
    <scope>NUCLEOTIDE SEQUENCE</scope>
    <source>
        <strain evidence="1">JIR-001</strain>
    </source>
</reference>
<organism evidence="1 2">
    <name type="scientific">Polycladomyces abyssicola</name>
    <dbReference type="NCBI Taxonomy" id="1125966"/>
    <lineage>
        <taxon>Bacteria</taxon>
        <taxon>Bacillati</taxon>
        <taxon>Bacillota</taxon>
        <taxon>Bacilli</taxon>
        <taxon>Bacillales</taxon>
        <taxon>Thermoactinomycetaceae</taxon>
        <taxon>Polycladomyces</taxon>
    </lineage>
</organism>
<accession>A0A8D5UI75</accession>
<dbReference type="PIRSF" id="PIRSF021389">
    <property type="entry name" value="UCP021389"/>
    <property type="match status" value="1"/>
</dbReference>
<dbReference type="EMBL" id="AP024601">
    <property type="protein sequence ID" value="BCU83173.1"/>
    <property type="molecule type" value="Genomic_DNA"/>
</dbReference>
<dbReference type="RefSeq" id="WP_212773429.1">
    <property type="nucleotide sequence ID" value="NZ_AP024601.1"/>
</dbReference>
<evidence type="ECO:0000313" key="1">
    <source>
        <dbReference type="EMBL" id="BCU83173.1"/>
    </source>
</evidence>
<dbReference type="KEGG" id="pabs:JIR001_29560"/>
<evidence type="ECO:0008006" key="3">
    <source>
        <dbReference type="Google" id="ProtNLM"/>
    </source>
</evidence>
<dbReference type="Pfam" id="PF10049">
    <property type="entry name" value="DUF2283"/>
    <property type="match status" value="1"/>
</dbReference>
<dbReference type="InterPro" id="IPR016789">
    <property type="entry name" value="UCP021389"/>
</dbReference>
<proteinExistence type="predicted"/>
<protein>
    <recommendedName>
        <fullName evidence="3">DUF2283 domain-containing protein</fullName>
    </recommendedName>
</protein>
<keyword evidence="2" id="KW-1185">Reference proteome</keyword>
<sequence length="133" mass="15573">MKAQVTYDDYAGMGYIYFTPPTPGCVVKTVELEVNSDLMLDFDRNGRLVGIELGGKTSDRLKEWAGRNHIFEKHFHHDKGYFFRFMMTDLPHTLQYAVVEHVVFHFKDDRYNDFIGIDLYDIDQYSESFLVGN</sequence>
<name>A0A8D5UI75_9BACL</name>
<reference evidence="1" key="1">
    <citation type="journal article" date="2013" name="Int. J. Syst. Evol. Microbiol.">
        <title>Polycladomyces abyssicola gen. nov., sp. nov., a thermophilic filamentous bacterium isolated from hemipelagic sediment.</title>
        <authorList>
            <person name="Tsubouchi T."/>
            <person name="Shimane Y."/>
            <person name="Mori K."/>
            <person name="Usui K."/>
            <person name="Hiraki T."/>
            <person name="Tame A."/>
            <person name="Uematsu K."/>
            <person name="Maruyama T."/>
            <person name="Hatada Y."/>
        </authorList>
    </citation>
    <scope>NUCLEOTIDE SEQUENCE</scope>
    <source>
        <strain evidence="1">JIR-001</strain>
    </source>
</reference>
<dbReference type="Proteomes" id="UP000677436">
    <property type="component" value="Chromosome"/>
</dbReference>